<dbReference type="Gene3D" id="2.130.10.10">
    <property type="entry name" value="YVTN repeat-like/Quinoprotein amine dehydrogenase"/>
    <property type="match status" value="1"/>
</dbReference>
<dbReference type="EMBL" id="JAPNTZ010000007">
    <property type="protein sequence ID" value="MCY1140299.1"/>
    <property type="molecule type" value="Genomic_DNA"/>
</dbReference>
<evidence type="ECO:0000313" key="2">
    <source>
        <dbReference type="EMBL" id="MCY1140299.1"/>
    </source>
</evidence>
<keyword evidence="3" id="KW-1185">Reference proteome</keyword>
<comment type="caution">
    <text evidence="2">The sequence shown here is derived from an EMBL/GenBank/DDBJ whole genome shotgun (WGS) entry which is preliminary data.</text>
</comment>
<reference evidence="2" key="1">
    <citation type="submission" date="2022-11" db="EMBL/GenBank/DDBJ databases">
        <authorList>
            <person name="Somphong A."/>
            <person name="Phongsopitanun W."/>
        </authorList>
    </citation>
    <scope>NUCLEOTIDE SEQUENCE</scope>
    <source>
        <strain evidence="2">Pm04-4</strain>
    </source>
</reference>
<dbReference type="InterPro" id="IPR015943">
    <property type="entry name" value="WD40/YVTN_repeat-like_dom_sf"/>
</dbReference>
<sequence length="465" mass="49054">MPTDLDDIFGSLGRQADAIPLGTAEQARKRGRQRSRNGALIAAGAAVCLVLAGVGVMVRPQRHADHPVTPAPSAGPLPVVGSPLEFDPPVRESSAPDVAGGKVYTAWKAGDGKVTVAGADLHTGRLDWKVTGMGLDDEIVSYGVRAAEQGIMVAVNDQIYVYDPAHENANDWVLTAGDLDEVVPFDQALIRRWDINGQIDAHNWRTGRKLWTLEPQADKAVRLIGVRAPSDGLTADSHSDGRMLAVTSSGKIQVRDAASGQLQRTITPASPAQAGSMFVAYDGWLYEGGPPCCDSSAYRVVATNLATGESSVVLTEGVGHALGGLDVCGPDRVCVLDQKDGGTSVSAVDVRQRKKIWTVAGPPDGSSLSSYNGTMLIGGGQNIVLLDAKGDELLSTPAIHVDWLDPNRLLVMPITGAGTVSVFDITTRKLTELGTVPQRVDMCAHSADRLVCPTTTDLRIYSLTG</sequence>
<keyword evidence="1" id="KW-1133">Transmembrane helix</keyword>
<protein>
    <submittedName>
        <fullName evidence="2">PQQ-binding-like beta-propeller repeat protein</fullName>
    </submittedName>
</protein>
<gene>
    <name evidence="2" type="ORF">OWR29_20055</name>
</gene>
<dbReference type="InterPro" id="IPR011047">
    <property type="entry name" value="Quinoprotein_ADH-like_sf"/>
</dbReference>
<organism evidence="2 3">
    <name type="scientific">Paractinoplanes pyxinae</name>
    <dbReference type="NCBI Taxonomy" id="2997416"/>
    <lineage>
        <taxon>Bacteria</taxon>
        <taxon>Bacillati</taxon>
        <taxon>Actinomycetota</taxon>
        <taxon>Actinomycetes</taxon>
        <taxon>Micromonosporales</taxon>
        <taxon>Micromonosporaceae</taxon>
        <taxon>Paractinoplanes</taxon>
    </lineage>
</organism>
<proteinExistence type="predicted"/>
<keyword evidence="1" id="KW-0472">Membrane</keyword>
<keyword evidence="1" id="KW-0812">Transmembrane</keyword>
<name>A0ABT4B1E0_9ACTN</name>
<dbReference type="Proteomes" id="UP001151002">
    <property type="component" value="Unassembled WGS sequence"/>
</dbReference>
<dbReference type="RefSeq" id="WP_267564476.1">
    <property type="nucleotide sequence ID" value="NZ_JAPNTZ010000007.1"/>
</dbReference>
<evidence type="ECO:0000313" key="3">
    <source>
        <dbReference type="Proteomes" id="UP001151002"/>
    </source>
</evidence>
<accession>A0ABT4B1E0</accession>
<dbReference type="SUPFAM" id="SSF50998">
    <property type="entry name" value="Quinoprotein alcohol dehydrogenase-like"/>
    <property type="match status" value="1"/>
</dbReference>
<evidence type="ECO:0000256" key="1">
    <source>
        <dbReference type="SAM" id="Phobius"/>
    </source>
</evidence>
<feature type="transmembrane region" description="Helical" evidence="1">
    <location>
        <begin position="38"/>
        <end position="58"/>
    </location>
</feature>